<dbReference type="PANTHER" id="PTHR36115">
    <property type="entry name" value="PROLINE-RICH ANTIGEN HOMOLOG-RELATED"/>
    <property type="match status" value="1"/>
</dbReference>
<name>A0A2P8R3L0_9BACT</name>
<keyword evidence="9" id="KW-1185">Reference proteome</keyword>
<evidence type="ECO:0000256" key="2">
    <source>
        <dbReference type="ARBA" id="ARBA00022475"/>
    </source>
</evidence>
<dbReference type="Proteomes" id="UP000240535">
    <property type="component" value="Unassembled WGS sequence"/>
</dbReference>
<proteinExistence type="predicted"/>
<comment type="caution">
    <text evidence="8">The sequence shown here is derived from an EMBL/GenBank/DDBJ whole genome shotgun (WGS) entry which is preliminary data.</text>
</comment>
<keyword evidence="3 6" id="KW-0812">Transmembrane</keyword>
<sequence>MAKQKAKISTISSRVKAFLLDIFLIAMPMLYITAYLVLDGKEDFQNNQFAIMIIWLIYGIITSIFHTKSAQTPGYRAYELYIIDLKTGKKINFIKAFIRYLLFLISATSVIGICLCFFRKDRLNLHDLLTDSAPVSKKIS</sequence>
<keyword evidence="4 6" id="KW-1133">Transmembrane helix</keyword>
<dbReference type="Pfam" id="PF06271">
    <property type="entry name" value="RDD"/>
    <property type="match status" value="1"/>
</dbReference>
<comment type="subcellular location">
    <subcellularLocation>
        <location evidence="1">Cell membrane</location>
        <topology evidence="1">Multi-pass membrane protein</topology>
    </subcellularLocation>
</comment>
<evidence type="ECO:0000256" key="6">
    <source>
        <dbReference type="SAM" id="Phobius"/>
    </source>
</evidence>
<dbReference type="InterPro" id="IPR010432">
    <property type="entry name" value="RDD"/>
</dbReference>
<evidence type="ECO:0000313" key="8">
    <source>
        <dbReference type="EMBL" id="PSM53087.1"/>
    </source>
</evidence>
<protein>
    <recommendedName>
        <fullName evidence="7">RDD domain-containing protein</fullName>
    </recommendedName>
</protein>
<keyword evidence="2" id="KW-1003">Cell membrane</keyword>
<evidence type="ECO:0000259" key="7">
    <source>
        <dbReference type="Pfam" id="PF06271"/>
    </source>
</evidence>
<keyword evidence="5 6" id="KW-0472">Membrane</keyword>
<evidence type="ECO:0000256" key="3">
    <source>
        <dbReference type="ARBA" id="ARBA00022692"/>
    </source>
</evidence>
<feature type="domain" description="RDD" evidence="7">
    <location>
        <begin position="10"/>
        <end position="130"/>
    </location>
</feature>
<feature type="transmembrane region" description="Helical" evidence="6">
    <location>
        <begin position="49"/>
        <end position="66"/>
    </location>
</feature>
<evidence type="ECO:0000256" key="5">
    <source>
        <dbReference type="ARBA" id="ARBA00023136"/>
    </source>
</evidence>
<dbReference type="GO" id="GO:0005886">
    <property type="term" value="C:plasma membrane"/>
    <property type="evidence" value="ECO:0007669"/>
    <property type="project" value="UniProtKB-SubCell"/>
</dbReference>
<accession>A0A2P8R3L0</accession>
<evidence type="ECO:0000256" key="4">
    <source>
        <dbReference type="ARBA" id="ARBA00022989"/>
    </source>
</evidence>
<reference evidence="9" key="1">
    <citation type="submission" date="2017-10" db="EMBL/GenBank/DDBJ databases">
        <title>Campylobacter species from seals.</title>
        <authorList>
            <person name="Gilbert M.J."/>
            <person name="Zomer A.L."/>
            <person name="Timmerman A.J."/>
            <person name="Duim B."/>
            <person name="Wagenaar J.A."/>
        </authorList>
    </citation>
    <scope>NUCLEOTIDE SEQUENCE [LARGE SCALE GENOMIC DNA]</scope>
    <source>
        <strain evidence="9">17S00004-5</strain>
    </source>
</reference>
<feature type="transmembrane region" description="Helical" evidence="6">
    <location>
        <begin position="97"/>
        <end position="118"/>
    </location>
</feature>
<evidence type="ECO:0000256" key="1">
    <source>
        <dbReference type="ARBA" id="ARBA00004651"/>
    </source>
</evidence>
<feature type="transmembrane region" description="Helical" evidence="6">
    <location>
        <begin position="17"/>
        <end position="37"/>
    </location>
</feature>
<dbReference type="AlphaFoldDB" id="A0A2P8R3L0"/>
<dbReference type="InterPro" id="IPR051791">
    <property type="entry name" value="Pra-immunoreactive"/>
</dbReference>
<dbReference type="RefSeq" id="WP_106869521.1">
    <property type="nucleotide sequence ID" value="NZ_CP053841.1"/>
</dbReference>
<organism evidence="8 9">
    <name type="scientific">Campylobacter blaseri</name>
    <dbReference type="NCBI Taxonomy" id="2042961"/>
    <lineage>
        <taxon>Bacteria</taxon>
        <taxon>Pseudomonadati</taxon>
        <taxon>Campylobacterota</taxon>
        <taxon>Epsilonproteobacteria</taxon>
        <taxon>Campylobacterales</taxon>
        <taxon>Campylobacteraceae</taxon>
        <taxon>Campylobacter</taxon>
    </lineage>
</organism>
<dbReference type="OrthoDB" id="5349007at2"/>
<gene>
    <name evidence="8" type="ORF">CQ405_00610</name>
</gene>
<evidence type="ECO:0000313" key="9">
    <source>
        <dbReference type="Proteomes" id="UP000240535"/>
    </source>
</evidence>
<dbReference type="EMBL" id="PDHH01000001">
    <property type="protein sequence ID" value="PSM53087.1"/>
    <property type="molecule type" value="Genomic_DNA"/>
</dbReference>